<proteinExistence type="predicted"/>
<dbReference type="SUPFAM" id="SSF56672">
    <property type="entry name" value="DNA/RNA polymerases"/>
    <property type="match status" value="1"/>
</dbReference>
<accession>A0A5S6QAF9</accession>
<evidence type="ECO:0000313" key="2">
    <source>
        <dbReference type="Proteomes" id="UP000046395"/>
    </source>
</evidence>
<evidence type="ECO:0000259" key="1">
    <source>
        <dbReference type="Pfam" id="PF00078"/>
    </source>
</evidence>
<evidence type="ECO:0000313" key="3">
    <source>
        <dbReference type="WBParaSite" id="TMUE_1000004316.1"/>
    </source>
</evidence>
<dbReference type="PANTHER" id="PTHR33064">
    <property type="entry name" value="POL PROTEIN"/>
    <property type="match status" value="1"/>
</dbReference>
<sequence>MAVVQRNKSKVRPVMNFRELNGYIVTFTADTDVCTKKLCEWRQHGVNVSIIDLKDAYLQICIDESLWPFQTVMYRGRIYCLTRLGFGLNVAPLVMKVVLNRVLSQDEAVKKGTSAYIDDILVNEDVIEAKRVERHLARYGLTCKPHERVADGVRVLGLKVWGEQGRLMRKRDNQVATVPERLTR</sequence>
<dbReference type="InterPro" id="IPR051320">
    <property type="entry name" value="Viral_Replic_Matur_Polypro"/>
</dbReference>
<dbReference type="InterPro" id="IPR043502">
    <property type="entry name" value="DNA/RNA_pol_sf"/>
</dbReference>
<dbReference type="PANTHER" id="PTHR33064:SF37">
    <property type="entry name" value="RIBONUCLEASE H"/>
    <property type="match status" value="1"/>
</dbReference>
<dbReference type="Gene3D" id="3.30.70.270">
    <property type="match status" value="1"/>
</dbReference>
<dbReference type="Proteomes" id="UP000046395">
    <property type="component" value="Unassembled WGS sequence"/>
</dbReference>
<dbReference type="WBParaSite" id="TMUE_1000004316.1">
    <property type="protein sequence ID" value="TMUE_1000004316.1"/>
    <property type="gene ID" value="WBGene00294930"/>
</dbReference>
<dbReference type="InterPro" id="IPR000477">
    <property type="entry name" value="RT_dom"/>
</dbReference>
<organism evidence="2 3">
    <name type="scientific">Trichuris muris</name>
    <name type="common">Mouse whipworm</name>
    <dbReference type="NCBI Taxonomy" id="70415"/>
    <lineage>
        <taxon>Eukaryota</taxon>
        <taxon>Metazoa</taxon>
        <taxon>Ecdysozoa</taxon>
        <taxon>Nematoda</taxon>
        <taxon>Enoplea</taxon>
        <taxon>Dorylaimia</taxon>
        <taxon>Trichinellida</taxon>
        <taxon>Trichuridae</taxon>
        <taxon>Trichuris</taxon>
    </lineage>
</organism>
<reference evidence="3" key="1">
    <citation type="submission" date="2019-12" db="UniProtKB">
        <authorList>
            <consortium name="WormBaseParasite"/>
        </authorList>
    </citation>
    <scope>IDENTIFICATION</scope>
</reference>
<protein>
    <submittedName>
        <fullName evidence="3">Reverse transcriptase domain-containing protein</fullName>
    </submittedName>
</protein>
<dbReference type="InterPro" id="IPR043128">
    <property type="entry name" value="Rev_trsase/Diguanyl_cyclase"/>
</dbReference>
<feature type="domain" description="Reverse transcriptase" evidence="1">
    <location>
        <begin position="9"/>
        <end position="142"/>
    </location>
</feature>
<keyword evidence="2" id="KW-1185">Reference proteome</keyword>
<dbReference type="AlphaFoldDB" id="A0A5S6QAF9"/>
<name>A0A5S6QAF9_TRIMR</name>
<dbReference type="Gene3D" id="3.10.10.10">
    <property type="entry name" value="HIV Type 1 Reverse Transcriptase, subunit A, domain 1"/>
    <property type="match status" value="1"/>
</dbReference>
<dbReference type="STRING" id="70415.A0A5S6QAF9"/>
<dbReference type="Pfam" id="PF00078">
    <property type="entry name" value="RVT_1"/>
    <property type="match status" value="1"/>
</dbReference>